<dbReference type="KEGG" id="oxy:HCG48_08785"/>
<proteinExistence type="predicted"/>
<keyword evidence="2" id="KW-1185">Reference proteome</keyword>
<sequence>MSSLAPNRVEQNPENITNLLANQASEPEWEFAEIWVDPWLSPPYILMLVKERSGKFSIQNPAQNYKSIFTSDTYEESQMWLLEDEYERVTGRFCQPE</sequence>
<name>A0A6H1TVP6_9CYAN</name>
<gene>
    <name evidence="1" type="ORF">HCG48_08785</name>
</gene>
<accession>A0A6H1TVP6</accession>
<reference evidence="1 2" key="1">
    <citation type="submission" date="2020-04" db="EMBL/GenBank/DDBJ databases">
        <authorList>
            <person name="Basu S."/>
            <person name="Maruthanayagam V."/>
            <person name="Chakraborty S."/>
            <person name="Pramanik A."/>
            <person name="Mukherjee J."/>
            <person name="Brink B."/>
        </authorList>
    </citation>
    <scope>NUCLEOTIDE SEQUENCE [LARGE SCALE GENOMIC DNA]</scope>
    <source>
        <strain evidence="1 2">AP17</strain>
    </source>
</reference>
<dbReference type="Proteomes" id="UP000500857">
    <property type="component" value="Chromosome"/>
</dbReference>
<evidence type="ECO:0000313" key="2">
    <source>
        <dbReference type="Proteomes" id="UP000500857"/>
    </source>
</evidence>
<dbReference type="EMBL" id="CP051167">
    <property type="protein sequence ID" value="QIZ70662.1"/>
    <property type="molecule type" value="Genomic_DNA"/>
</dbReference>
<dbReference type="AlphaFoldDB" id="A0A6H1TVP6"/>
<protein>
    <submittedName>
        <fullName evidence="1">Uncharacterized protein</fullName>
    </submittedName>
</protein>
<organism evidence="1 2">
    <name type="scientific">Oxynema aestuarii AP17</name>
    <dbReference type="NCBI Taxonomy" id="2064643"/>
    <lineage>
        <taxon>Bacteria</taxon>
        <taxon>Bacillati</taxon>
        <taxon>Cyanobacteriota</taxon>
        <taxon>Cyanophyceae</taxon>
        <taxon>Oscillatoriophycideae</taxon>
        <taxon>Oscillatoriales</taxon>
        <taxon>Oscillatoriaceae</taxon>
        <taxon>Oxynema</taxon>
        <taxon>Oxynema aestuarii</taxon>
    </lineage>
</organism>
<evidence type="ECO:0000313" key="1">
    <source>
        <dbReference type="EMBL" id="QIZ70662.1"/>
    </source>
</evidence>
<dbReference type="RefSeq" id="WP_168568817.1">
    <property type="nucleotide sequence ID" value="NZ_CP051167.1"/>
</dbReference>